<evidence type="ECO:0000256" key="3">
    <source>
        <dbReference type="ARBA" id="ARBA00023163"/>
    </source>
</evidence>
<evidence type="ECO:0000256" key="2">
    <source>
        <dbReference type="ARBA" id="ARBA00023125"/>
    </source>
</evidence>
<evidence type="ECO:0000259" key="4">
    <source>
        <dbReference type="PROSITE" id="PS50949"/>
    </source>
</evidence>
<sequence>MARSSRLPKACDLVVTDVRGRILSERLPVGSRLASESELMEQHGLGRVTVREGLRLLERDGLIEIRRGAAGGIFVREVGIGQISETMALLFSSRDTTLREFADFRLDIEPTVARLAATHASDDQRAALTDIAGLGGDGRHVASFHELVADASGNGVHAIVLAALSSTLESQVRYDRVTAGTAARNVREHEEIAAAVAAGDPDAAESAMRRHLEAYRDFVAQLRLLDDPIIPRVHP</sequence>
<dbReference type="GO" id="GO:0003677">
    <property type="term" value="F:DNA binding"/>
    <property type="evidence" value="ECO:0007669"/>
    <property type="project" value="UniProtKB-KW"/>
</dbReference>
<evidence type="ECO:0000313" key="6">
    <source>
        <dbReference type="Proteomes" id="UP000516957"/>
    </source>
</evidence>
<gene>
    <name evidence="5" type="ORF">BKA08_001417</name>
</gene>
<name>A0A7Y9F050_9ACTN</name>
<dbReference type="Proteomes" id="UP000516957">
    <property type="component" value="Unassembled WGS sequence"/>
</dbReference>
<keyword evidence="3" id="KW-0804">Transcription</keyword>
<organism evidence="5 6">
    <name type="scientific">Nocardioides marinisabuli</name>
    <dbReference type="NCBI Taxonomy" id="419476"/>
    <lineage>
        <taxon>Bacteria</taxon>
        <taxon>Bacillati</taxon>
        <taxon>Actinomycetota</taxon>
        <taxon>Actinomycetes</taxon>
        <taxon>Propionibacteriales</taxon>
        <taxon>Nocardioidaceae</taxon>
        <taxon>Nocardioides</taxon>
    </lineage>
</organism>
<dbReference type="Pfam" id="PF07729">
    <property type="entry name" value="FCD"/>
    <property type="match status" value="1"/>
</dbReference>
<protein>
    <submittedName>
        <fullName evidence="5">DNA-binding FadR family transcriptional regulator</fullName>
    </submittedName>
</protein>
<comment type="caution">
    <text evidence="5">The sequence shown here is derived from an EMBL/GenBank/DDBJ whole genome shotgun (WGS) entry which is preliminary data.</text>
</comment>
<dbReference type="RefSeq" id="WP_179614980.1">
    <property type="nucleotide sequence ID" value="NZ_CP059163.1"/>
</dbReference>
<keyword evidence="2 5" id="KW-0238">DNA-binding</keyword>
<accession>A0A7Y9F050</accession>
<dbReference type="AlphaFoldDB" id="A0A7Y9F050"/>
<evidence type="ECO:0000313" key="5">
    <source>
        <dbReference type="EMBL" id="NYD57179.1"/>
    </source>
</evidence>
<dbReference type="PANTHER" id="PTHR43537">
    <property type="entry name" value="TRANSCRIPTIONAL REGULATOR, GNTR FAMILY"/>
    <property type="match status" value="1"/>
</dbReference>
<dbReference type="CDD" id="cd07377">
    <property type="entry name" value="WHTH_GntR"/>
    <property type="match status" value="1"/>
</dbReference>
<dbReference type="Pfam" id="PF00392">
    <property type="entry name" value="GntR"/>
    <property type="match status" value="1"/>
</dbReference>
<dbReference type="InterPro" id="IPR036388">
    <property type="entry name" value="WH-like_DNA-bd_sf"/>
</dbReference>
<dbReference type="PANTHER" id="PTHR43537:SF5">
    <property type="entry name" value="UXU OPERON TRANSCRIPTIONAL REGULATOR"/>
    <property type="match status" value="1"/>
</dbReference>
<proteinExistence type="predicted"/>
<keyword evidence="6" id="KW-1185">Reference proteome</keyword>
<dbReference type="Gene3D" id="1.10.10.10">
    <property type="entry name" value="Winged helix-like DNA-binding domain superfamily/Winged helix DNA-binding domain"/>
    <property type="match status" value="1"/>
</dbReference>
<dbReference type="PRINTS" id="PR00035">
    <property type="entry name" value="HTHGNTR"/>
</dbReference>
<dbReference type="EMBL" id="JACCBE010000001">
    <property type="protein sequence ID" value="NYD57179.1"/>
    <property type="molecule type" value="Genomic_DNA"/>
</dbReference>
<dbReference type="PROSITE" id="PS50949">
    <property type="entry name" value="HTH_GNTR"/>
    <property type="match status" value="1"/>
</dbReference>
<dbReference type="SUPFAM" id="SSF48008">
    <property type="entry name" value="GntR ligand-binding domain-like"/>
    <property type="match status" value="1"/>
</dbReference>
<feature type="domain" description="HTH gntR-type" evidence="4">
    <location>
        <begin position="8"/>
        <end position="78"/>
    </location>
</feature>
<dbReference type="SMART" id="SM00345">
    <property type="entry name" value="HTH_GNTR"/>
    <property type="match status" value="1"/>
</dbReference>
<dbReference type="GO" id="GO:0003700">
    <property type="term" value="F:DNA-binding transcription factor activity"/>
    <property type="evidence" value="ECO:0007669"/>
    <property type="project" value="InterPro"/>
</dbReference>
<dbReference type="Gene3D" id="1.20.120.530">
    <property type="entry name" value="GntR ligand-binding domain-like"/>
    <property type="match status" value="1"/>
</dbReference>
<keyword evidence="1" id="KW-0805">Transcription regulation</keyword>
<dbReference type="InterPro" id="IPR011711">
    <property type="entry name" value="GntR_C"/>
</dbReference>
<dbReference type="SUPFAM" id="SSF46785">
    <property type="entry name" value="Winged helix' DNA-binding domain"/>
    <property type="match status" value="1"/>
</dbReference>
<dbReference type="InterPro" id="IPR000524">
    <property type="entry name" value="Tscrpt_reg_HTH_GntR"/>
</dbReference>
<dbReference type="SMART" id="SM00895">
    <property type="entry name" value="FCD"/>
    <property type="match status" value="1"/>
</dbReference>
<reference evidence="5 6" key="1">
    <citation type="submission" date="2020-07" db="EMBL/GenBank/DDBJ databases">
        <title>Sequencing the genomes of 1000 actinobacteria strains.</title>
        <authorList>
            <person name="Klenk H.-P."/>
        </authorList>
    </citation>
    <scope>NUCLEOTIDE SEQUENCE [LARGE SCALE GENOMIC DNA]</scope>
    <source>
        <strain evidence="5 6">DSM 18965</strain>
    </source>
</reference>
<dbReference type="InterPro" id="IPR008920">
    <property type="entry name" value="TF_FadR/GntR_C"/>
</dbReference>
<dbReference type="InterPro" id="IPR036390">
    <property type="entry name" value="WH_DNA-bd_sf"/>
</dbReference>
<evidence type="ECO:0000256" key="1">
    <source>
        <dbReference type="ARBA" id="ARBA00023015"/>
    </source>
</evidence>